<dbReference type="EMBL" id="JAKHMS010000003">
    <property type="protein sequence ID" value="MCZ3781050.1"/>
    <property type="molecule type" value="Genomic_DNA"/>
</dbReference>
<name>A0ABT4K627_9LACO</name>
<organism evidence="3 4">
    <name type="scientific">Limosilactobacillus vaginalis</name>
    <dbReference type="NCBI Taxonomy" id="1633"/>
    <lineage>
        <taxon>Bacteria</taxon>
        <taxon>Bacillati</taxon>
        <taxon>Bacillota</taxon>
        <taxon>Bacilli</taxon>
        <taxon>Lactobacillales</taxon>
        <taxon>Lactobacillaceae</taxon>
        <taxon>Limosilactobacillus</taxon>
    </lineage>
</organism>
<keyword evidence="1" id="KW-1133">Transmembrane helix</keyword>
<dbReference type="Pfam" id="PF13472">
    <property type="entry name" value="Lipase_GDSL_2"/>
    <property type="match status" value="1"/>
</dbReference>
<evidence type="ECO:0000259" key="2">
    <source>
        <dbReference type="Pfam" id="PF13472"/>
    </source>
</evidence>
<gene>
    <name evidence="3" type="ORF">L2504_02655</name>
</gene>
<dbReference type="RefSeq" id="WP_251951257.1">
    <property type="nucleotide sequence ID" value="NZ_CAKMAX010000022.1"/>
</dbReference>
<keyword evidence="3" id="KW-0378">Hydrolase</keyword>
<dbReference type="PANTHER" id="PTHR30383:SF5">
    <property type="entry name" value="SGNH HYDROLASE-TYPE ESTERASE DOMAIN-CONTAINING PROTEIN"/>
    <property type="match status" value="1"/>
</dbReference>
<comment type="caution">
    <text evidence="3">The sequence shown here is derived from an EMBL/GenBank/DDBJ whole genome shotgun (WGS) entry which is preliminary data.</text>
</comment>
<feature type="domain" description="SGNH hydrolase-type esterase" evidence="2">
    <location>
        <begin position="28"/>
        <end position="204"/>
    </location>
</feature>
<evidence type="ECO:0000313" key="3">
    <source>
        <dbReference type="EMBL" id="MCZ3781050.1"/>
    </source>
</evidence>
<accession>A0ABT4K627</accession>
<dbReference type="Gene3D" id="3.40.50.1110">
    <property type="entry name" value="SGNH hydrolase"/>
    <property type="match status" value="1"/>
</dbReference>
<proteinExistence type="predicted"/>
<protein>
    <submittedName>
        <fullName evidence="3">SGNH/GDSL hydrolase family protein</fullName>
    </submittedName>
</protein>
<dbReference type="InterPro" id="IPR036514">
    <property type="entry name" value="SGNH_hydro_sf"/>
</dbReference>
<dbReference type="GO" id="GO:0016787">
    <property type="term" value="F:hydrolase activity"/>
    <property type="evidence" value="ECO:0007669"/>
    <property type="project" value="UniProtKB-KW"/>
</dbReference>
<keyword evidence="1" id="KW-0472">Membrane</keyword>
<dbReference type="InterPro" id="IPR051532">
    <property type="entry name" value="Ester_Hydrolysis_Enzymes"/>
</dbReference>
<evidence type="ECO:0000256" key="1">
    <source>
        <dbReference type="SAM" id="Phobius"/>
    </source>
</evidence>
<feature type="transmembrane region" description="Helical" evidence="1">
    <location>
        <begin position="7"/>
        <end position="28"/>
    </location>
</feature>
<dbReference type="CDD" id="cd00229">
    <property type="entry name" value="SGNH_hydrolase"/>
    <property type="match status" value="1"/>
</dbReference>
<dbReference type="InterPro" id="IPR013830">
    <property type="entry name" value="SGNH_hydro"/>
</dbReference>
<sequence length="361" mass="40916">MHKILPVILYQLTACLFIEVVIIAKLVVMGDSITQGWDGHKQVDNPIPNELGKLAGFDKVENLSVGGTTMTGSKGLPSQVRSVNFADYDYALISFGTNDYWQQSESLQDMQNGLQQAINKMREENPKIQILITTPIQGWENNTNSLDQKNTMGVSQSDIDDMILSVARLNNLKVNDWRNNPIVTSDNYKLLLGDQMVHPTQATMDLMANRYFQAFFNGQKVTINQDDQPDNPSEPDHQPVVLEMASVSGNWLGTFNDNFQKIFQALVDYSTDDNRSIEWQKKDFKMLNRGTYVYLVKTFELIKQVVDEFLGSEDIYDDNFDEVNNSGIIVPHTLIVAELIEIANQNFKKLQNIIGSIQQSY</sequence>
<dbReference type="PANTHER" id="PTHR30383">
    <property type="entry name" value="THIOESTERASE 1/PROTEASE 1/LYSOPHOSPHOLIPASE L1"/>
    <property type="match status" value="1"/>
</dbReference>
<keyword evidence="4" id="KW-1185">Reference proteome</keyword>
<keyword evidence="1" id="KW-0812">Transmembrane</keyword>
<dbReference type="SUPFAM" id="SSF52266">
    <property type="entry name" value="SGNH hydrolase"/>
    <property type="match status" value="1"/>
</dbReference>
<reference evidence="3 4" key="1">
    <citation type="submission" date="2022-01" db="EMBL/GenBank/DDBJ databases">
        <title>VMRC isolate genome collection.</title>
        <authorList>
            <person name="France M."/>
            <person name="Rutt L."/>
            <person name="Humphrys M."/>
            <person name="Ravel J."/>
        </authorList>
    </citation>
    <scope>NUCLEOTIDE SEQUENCE [LARGE SCALE GENOMIC DNA]</scope>
    <source>
        <strain evidence="3 4">C0030B4</strain>
    </source>
</reference>
<dbReference type="Proteomes" id="UP001527392">
    <property type="component" value="Unassembled WGS sequence"/>
</dbReference>
<evidence type="ECO:0000313" key="4">
    <source>
        <dbReference type="Proteomes" id="UP001527392"/>
    </source>
</evidence>